<comment type="caution">
    <text evidence="1">The sequence shown here is derived from an EMBL/GenBank/DDBJ whole genome shotgun (WGS) entry which is preliminary data.</text>
</comment>
<reference evidence="2" key="1">
    <citation type="journal article" date="2024" name="Front. Bioeng. Biotechnol.">
        <title>Genome-scale model development and genomic sequencing of the oleaginous clade Lipomyces.</title>
        <authorList>
            <person name="Czajka J.J."/>
            <person name="Han Y."/>
            <person name="Kim J."/>
            <person name="Mondo S.J."/>
            <person name="Hofstad B.A."/>
            <person name="Robles A."/>
            <person name="Haridas S."/>
            <person name="Riley R."/>
            <person name="LaButti K."/>
            <person name="Pangilinan J."/>
            <person name="Andreopoulos W."/>
            <person name="Lipzen A."/>
            <person name="Yan J."/>
            <person name="Wang M."/>
            <person name="Ng V."/>
            <person name="Grigoriev I.V."/>
            <person name="Spatafora J.W."/>
            <person name="Magnuson J.K."/>
            <person name="Baker S.E."/>
            <person name="Pomraning K.R."/>
        </authorList>
    </citation>
    <scope>NUCLEOTIDE SEQUENCE [LARGE SCALE GENOMIC DNA]</scope>
    <source>
        <strain evidence="2">CBS 10300</strain>
    </source>
</reference>
<organism evidence="1 2">
    <name type="scientific">Lipomyces orientalis</name>
    <dbReference type="NCBI Taxonomy" id="1233043"/>
    <lineage>
        <taxon>Eukaryota</taxon>
        <taxon>Fungi</taxon>
        <taxon>Dikarya</taxon>
        <taxon>Ascomycota</taxon>
        <taxon>Saccharomycotina</taxon>
        <taxon>Lipomycetes</taxon>
        <taxon>Lipomycetales</taxon>
        <taxon>Lipomycetaceae</taxon>
        <taxon>Lipomyces</taxon>
    </lineage>
</organism>
<gene>
    <name evidence="1" type="ORF">V1517DRAFT_339673</name>
</gene>
<keyword evidence="2" id="KW-1185">Reference proteome</keyword>
<protein>
    <submittedName>
        <fullName evidence="1">Uncharacterized protein</fullName>
    </submittedName>
</protein>
<sequence length="392" mass="43626">MYSATLVVGGGLGVGPNGLSVLKRLDENLFRNVVCGRYPYSHFKMKNSYGWNLMCLDATGGSSNSPMNSVAMSRNSIWRCLRQPILEGIIVDKRVSQVVTNEEGRNIVRFTDGSDPVVADLVIGADGLKSTVKRAVFPEANDDPYPPRYEGFVGVGGFITPSDLIKANITPGSMTLVFGGNGFFGYLFTDTSASDPNRDSPYHLSASGDTVTWWSTYSIPECPDPKTINKEDVSQQLRKRHGNWRDPVVKEIVRSVRVATMYPAWTTPELPTWERDGLSCSALEDVESFTLFLSHYLRKAYHNPLPSQAATERQAIKIAAKRHMDLRHPHVQAILHHAKQMQLSKGSLNIFQEFLMYFILWIVGLVSSGSPAKEVFNYNIAEEVERVLASET</sequence>
<evidence type="ECO:0000313" key="2">
    <source>
        <dbReference type="Proteomes" id="UP001489719"/>
    </source>
</evidence>
<accession>A0ACC3TKB4</accession>
<dbReference type="EMBL" id="MU970095">
    <property type="protein sequence ID" value="KAK9321584.1"/>
    <property type="molecule type" value="Genomic_DNA"/>
</dbReference>
<dbReference type="Proteomes" id="UP001489719">
    <property type="component" value="Unassembled WGS sequence"/>
</dbReference>
<evidence type="ECO:0000313" key="1">
    <source>
        <dbReference type="EMBL" id="KAK9321584.1"/>
    </source>
</evidence>
<name>A0ACC3TKB4_9ASCO</name>
<proteinExistence type="predicted"/>